<dbReference type="SUPFAM" id="SSF52210">
    <property type="entry name" value="Succinyl-CoA synthetase domains"/>
    <property type="match status" value="2"/>
</dbReference>
<organism evidence="4 5">
    <name type="scientific">Tepidamorphus gemmatus</name>
    <dbReference type="NCBI Taxonomy" id="747076"/>
    <lineage>
        <taxon>Bacteria</taxon>
        <taxon>Pseudomonadati</taxon>
        <taxon>Pseudomonadota</taxon>
        <taxon>Alphaproteobacteria</taxon>
        <taxon>Hyphomicrobiales</taxon>
        <taxon>Tepidamorphaceae</taxon>
        <taxon>Tepidamorphus</taxon>
    </lineage>
</organism>
<dbReference type="InterPro" id="IPR016102">
    <property type="entry name" value="Succinyl-CoA_synth-like"/>
</dbReference>
<dbReference type="GO" id="GO:0006099">
    <property type="term" value="P:tricarboxylic acid cycle"/>
    <property type="evidence" value="ECO:0007669"/>
    <property type="project" value="UniProtKB-KW"/>
</dbReference>
<dbReference type="Gene3D" id="3.30.470.20">
    <property type="entry name" value="ATP-grasp fold, B domain"/>
    <property type="match status" value="1"/>
</dbReference>
<dbReference type="InterPro" id="IPR003781">
    <property type="entry name" value="CoA-bd"/>
</dbReference>
<dbReference type="PROSITE" id="PS50975">
    <property type="entry name" value="ATP_GRASP"/>
    <property type="match status" value="1"/>
</dbReference>
<sequence length="709" mass="74398">MKQAPMATHRLDPLLRPASVAIVGASARVPSVGNMFVRQVRRGGYAGDLWCVNPRYRDIEGVPCFAALAELPAAPEHVVFALGDEQIEAGLAAAIAVGARAATIVSPLAMAADAGLKMRIRDRAREAGLILCGGNCMGFYNFHHRLWVCGFETRPNHRPGGAVLLTHSGSLFTALVDSEERIDLGLAVSAGQELTTTLADYIDFALDQPWTTVIGLFMETARDPTGFEAALAKALARNVPVVALKVGRTETSARLAISHSGAIAGDHAAYTALFERYGVAEVRSVDELAAAMMVLPAARDIGPGGLASSHDSGGERGLMADLAHDHGVRFATLAAETVARLTEVLDYGLEPVNPLDRWGTGRNYPSDFFESFKALMHDPDTAIGALVLDRGIGGRITPENIVLAREARAETGKPVFIVSNHQGSGTDPEAVTATRAGTPVLDDLPPFLTACRLAFARRDFLARPPMAMPAADPAVVARWRGRLAHDIHLGEADALTLLADFGIPAAASALAASADEAVAAAAHIGYPVALKTAMLGIAHKSDVGGVVLGLASAEAVAHAWRDLAARLGPQVLIARMVEGARVEMLLGMSRDADFGPVVLIGFGGIHAEVLRDVVFAKPPFDAAEARRLIDRLQLRPLLDGVRGAPASDIDALCEAAARFSVLADALGDHVQSIDVNPLMALPQGCIAVDALVVARTDGNTATAAVIPGK</sequence>
<dbReference type="Pfam" id="PF13607">
    <property type="entry name" value="Succ_CoA_lig"/>
    <property type="match status" value="1"/>
</dbReference>
<reference evidence="4 5" key="1">
    <citation type="submission" date="2019-03" db="EMBL/GenBank/DDBJ databases">
        <title>Genomic Encyclopedia of Type Strains, Phase IV (KMG-IV): sequencing the most valuable type-strain genomes for metagenomic binning, comparative biology and taxonomic classification.</title>
        <authorList>
            <person name="Goeker M."/>
        </authorList>
    </citation>
    <scope>NUCLEOTIDE SEQUENCE [LARGE SCALE GENOMIC DNA]</scope>
    <source>
        <strain evidence="4 5">DSM 19345</strain>
    </source>
</reference>
<dbReference type="PANTHER" id="PTHR42793">
    <property type="entry name" value="COA BINDING DOMAIN CONTAINING PROTEIN"/>
    <property type="match status" value="1"/>
</dbReference>
<gene>
    <name evidence="4" type="ORF">EDC22_105105</name>
</gene>
<evidence type="ECO:0000256" key="2">
    <source>
        <dbReference type="PROSITE-ProRule" id="PRU00409"/>
    </source>
</evidence>
<dbReference type="SUPFAM" id="SSF56059">
    <property type="entry name" value="Glutathione synthetase ATP-binding domain-like"/>
    <property type="match status" value="1"/>
</dbReference>
<dbReference type="InterPro" id="IPR011761">
    <property type="entry name" value="ATP-grasp"/>
</dbReference>
<dbReference type="SMART" id="SM00881">
    <property type="entry name" value="CoA_binding"/>
    <property type="match status" value="1"/>
</dbReference>
<dbReference type="InterPro" id="IPR036291">
    <property type="entry name" value="NAD(P)-bd_dom_sf"/>
</dbReference>
<dbReference type="EMBL" id="SMAK01000005">
    <property type="protein sequence ID" value="TCT10606.1"/>
    <property type="molecule type" value="Genomic_DNA"/>
</dbReference>
<evidence type="ECO:0000259" key="3">
    <source>
        <dbReference type="PROSITE" id="PS50975"/>
    </source>
</evidence>
<dbReference type="OrthoDB" id="9807426at2"/>
<dbReference type="Gene3D" id="3.40.50.720">
    <property type="entry name" value="NAD(P)-binding Rossmann-like Domain"/>
    <property type="match status" value="1"/>
</dbReference>
<keyword evidence="2" id="KW-0067">ATP-binding</keyword>
<dbReference type="Pfam" id="PF13380">
    <property type="entry name" value="CoA_binding_2"/>
    <property type="match status" value="1"/>
</dbReference>
<keyword evidence="2" id="KW-0547">Nucleotide-binding</keyword>
<proteinExistence type="predicted"/>
<keyword evidence="5" id="KW-1185">Reference proteome</keyword>
<dbReference type="PANTHER" id="PTHR42793:SF4">
    <property type="entry name" value="BLL6376 PROTEIN"/>
    <property type="match status" value="1"/>
</dbReference>
<feature type="domain" description="ATP-grasp" evidence="3">
    <location>
        <begin position="495"/>
        <end position="704"/>
    </location>
</feature>
<comment type="caution">
    <text evidence="4">The sequence shown here is derived from an EMBL/GenBank/DDBJ whole genome shotgun (WGS) entry which is preliminary data.</text>
</comment>
<dbReference type="SUPFAM" id="SSF51735">
    <property type="entry name" value="NAD(P)-binding Rossmann-fold domains"/>
    <property type="match status" value="1"/>
</dbReference>
<keyword evidence="1" id="KW-0816">Tricarboxylic acid cycle</keyword>
<dbReference type="GO" id="GO:0046872">
    <property type="term" value="F:metal ion binding"/>
    <property type="evidence" value="ECO:0007669"/>
    <property type="project" value="InterPro"/>
</dbReference>
<dbReference type="Gene3D" id="3.30.1490.20">
    <property type="entry name" value="ATP-grasp fold, A domain"/>
    <property type="match status" value="1"/>
</dbReference>
<name>A0A4R3MBB1_9HYPH</name>
<evidence type="ECO:0000313" key="5">
    <source>
        <dbReference type="Proteomes" id="UP000295678"/>
    </source>
</evidence>
<dbReference type="InterPro" id="IPR013815">
    <property type="entry name" value="ATP_grasp_subdomain_1"/>
</dbReference>
<dbReference type="InterPro" id="IPR032875">
    <property type="entry name" value="Succ_CoA_lig_flav_dom"/>
</dbReference>
<accession>A0A4R3MBB1</accession>
<evidence type="ECO:0000256" key="1">
    <source>
        <dbReference type="ARBA" id="ARBA00022532"/>
    </source>
</evidence>
<evidence type="ECO:0000313" key="4">
    <source>
        <dbReference type="EMBL" id="TCT10606.1"/>
    </source>
</evidence>
<dbReference type="Proteomes" id="UP000295678">
    <property type="component" value="Unassembled WGS sequence"/>
</dbReference>
<dbReference type="AlphaFoldDB" id="A0A4R3MBB1"/>
<dbReference type="GO" id="GO:0005524">
    <property type="term" value="F:ATP binding"/>
    <property type="evidence" value="ECO:0007669"/>
    <property type="project" value="UniProtKB-UniRule"/>
</dbReference>
<dbReference type="Gene3D" id="3.40.50.261">
    <property type="entry name" value="Succinyl-CoA synthetase domains"/>
    <property type="match status" value="2"/>
</dbReference>
<dbReference type="Pfam" id="PF13549">
    <property type="entry name" value="ATP-grasp_5"/>
    <property type="match status" value="1"/>
</dbReference>
<protein>
    <submittedName>
        <fullName evidence="4">Acyl-CoA synthetase (NDP forming)</fullName>
    </submittedName>
</protein>